<evidence type="ECO:0000259" key="5">
    <source>
        <dbReference type="Pfam" id="PF09375"/>
    </source>
</evidence>
<dbReference type="InterPro" id="IPR034981">
    <property type="entry name" value="Imelysin-like_EfeO/Algp7"/>
</dbReference>
<dbReference type="InterPro" id="IPR053377">
    <property type="entry name" value="Iron_uptake_EfeM/EfeO"/>
</dbReference>
<sequence>MRTTPLLALATVTALGASLTACSSGEPGADNADNAAGGPITVQATDTACEVATTTVNAGTSVFAISNKGQKVTEFYVYATGDRVMAEVENIAPGLSRNLHVELPAGTYETACKPGMIGKGIRGQLTVSGSAAPLTDDAALLAATESYQRYVKSQTAALLEKTTEFVQAVKDGKADEAKALFPIARTYWERIEPVAEIFGDLDPRIDGREEVTEEGLTFGGFHRIEKDLWETKDISKSGPIADQLLTDVKEIVAKANAEKLSPLQLANGAKALLDEVASGKITGEEDRYSHTDLWDFNANIEGSKAAIAALRPVLEERDPELVKTLDTEFANVDTALSAHRSGDGWKLHTDLTEADLKTLSDAINALAEPISKVAAVVSGK</sequence>
<comment type="subcellular location">
    <subcellularLocation>
        <location evidence="1">Periplasm</location>
    </subcellularLocation>
</comment>
<protein>
    <submittedName>
        <fullName evidence="7">Iron uptake system component EfeO</fullName>
    </submittedName>
</protein>
<evidence type="ECO:0000256" key="3">
    <source>
        <dbReference type="ARBA" id="ARBA00022729"/>
    </source>
</evidence>
<dbReference type="Gene3D" id="1.20.1420.20">
    <property type="entry name" value="M75 peptidase, HXXE motif"/>
    <property type="match status" value="1"/>
</dbReference>
<dbReference type="AlphaFoldDB" id="A0A1H1TA91"/>
<dbReference type="InterPro" id="IPR018976">
    <property type="entry name" value="Imelysin-like"/>
</dbReference>
<feature type="domain" description="EfeO-type cupredoxin-like" evidence="6">
    <location>
        <begin position="14"/>
        <end position="127"/>
    </location>
</feature>
<reference evidence="7 8" key="1">
    <citation type="submission" date="2016-10" db="EMBL/GenBank/DDBJ databases">
        <authorList>
            <person name="de Groot N.N."/>
        </authorList>
    </citation>
    <scope>NUCLEOTIDE SEQUENCE [LARGE SCALE GENOMIC DNA]</scope>
    <source>
        <strain evidence="7 8">DSM 43941</strain>
    </source>
</reference>
<dbReference type="Gene3D" id="2.60.40.420">
    <property type="entry name" value="Cupredoxins - blue copper proteins"/>
    <property type="match status" value="1"/>
</dbReference>
<dbReference type="Pfam" id="PF09375">
    <property type="entry name" value="Peptidase_M75"/>
    <property type="match status" value="1"/>
</dbReference>
<dbReference type="PROSITE" id="PS51257">
    <property type="entry name" value="PROKAR_LIPOPROTEIN"/>
    <property type="match status" value="1"/>
</dbReference>
<dbReference type="PANTHER" id="PTHR39192:SF1">
    <property type="entry name" value="IRON UPTAKE SYSTEM COMPONENT EFEO"/>
    <property type="match status" value="1"/>
</dbReference>
<dbReference type="NCBIfam" id="NF007697">
    <property type="entry name" value="PRK10378.1"/>
    <property type="match status" value="1"/>
</dbReference>
<keyword evidence="8" id="KW-1185">Reference proteome</keyword>
<dbReference type="PANTHER" id="PTHR39192">
    <property type="entry name" value="IRON UPTAKE SYSTEM COMPONENT EFEO"/>
    <property type="match status" value="1"/>
</dbReference>
<feature type="chain" id="PRO_5039280354" evidence="4">
    <location>
        <begin position="24"/>
        <end position="380"/>
    </location>
</feature>
<accession>A0A1H1TA91</accession>
<dbReference type="InterPro" id="IPR038352">
    <property type="entry name" value="Imelysin_sf"/>
</dbReference>
<dbReference type="OrthoDB" id="7348379at2"/>
<evidence type="ECO:0000256" key="1">
    <source>
        <dbReference type="ARBA" id="ARBA00004418"/>
    </source>
</evidence>
<evidence type="ECO:0000259" key="6">
    <source>
        <dbReference type="Pfam" id="PF13473"/>
    </source>
</evidence>
<dbReference type="InterPro" id="IPR028096">
    <property type="entry name" value="EfeO_Cupredoxin"/>
</dbReference>
<dbReference type="STRING" id="113562.SAMN04489716_1079"/>
<evidence type="ECO:0000313" key="8">
    <source>
        <dbReference type="Proteomes" id="UP000198688"/>
    </source>
</evidence>
<dbReference type="Proteomes" id="UP000198688">
    <property type="component" value="Chromosome I"/>
</dbReference>
<evidence type="ECO:0000256" key="2">
    <source>
        <dbReference type="ARBA" id="ARBA00005989"/>
    </source>
</evidence>
<dbReference type="RefSeq" id="WP_092542150.1">
    <property type="nucleotide sequence ID" value="NZ_BOMJ01000070.1"/>
</dbReference>
<dbReference type="NCBIfam" id="NF041757">
    <property type="entry name" value="EfeO"/>
    <property type="match status" value="1"/>
</dbReference>
<evidence type="ECO:0000313" key="7">
    <source>
        <dbReference type="EMBL" id="SDS57021.1"/>
    </source>
</evidence>
<dbReference type="InterPro" id="IPR050894">
    <property type="entry name" value="EfeM/EfeO_iron_uptake"/>
</dbReference>
<keyword evidence="3 4" id="KW-0732">Signal</keyword>
<name>A0A1H1TA91_9ACTN</name>
<dbReference type="CDD" id="cd14656">
    <property type="entry name" value="Imelysin-like_EfeO"/>
    <property type="match status" value="1"/>
</dbReference>
<dbReference type="GO" id="GO:0042597">
    <property type="term" value="C:periplasmic space"/>
    <property type="evidence" value="ECO:0007669"/>
    <property type="project" value="UniProtKB-SubCell"/>
</dbReference>
<organism evidence="7 8">
    <name type="scientific">Actinoplanes derwentensis</name>
    <dbReference type="NCBI Taxonomy" id="113562"/>
    <lineage>
        <taxon>Bacteria</taxon>
        <taxon>Bacillati</taxon>
        <taxon>Actinomycetota</taxon>
        <taxon>Actinomycetes</taxon>
        <taxon>Micromonosporales</taxon>
        <taxon>Micromonosporaceae</taxon>
        <taxon>Actinoplanes</taxon>
    </lineage>
</organism>
<comment type="similarity">
    <text evidence="2">Belongs to the EfeM/EfeO family.</text>
</comment>
<dbReference type="EMBL" id="LT629758">
    <property type="protein sequence ID" value="SDS57021.1"/>
    <property type="molecule type" value="Genomic_DNA"/>
</dbReference>
<gene>
    <name evidence="7" type="ORF">SAMN04489716_1079</name>
</gene>
<proteinExistence type="inferred from homology"/>
<dbReference type="InterPro" id="IPR008972">
    <property type="entry name" value="Cupredoxin"/>
</dbReference>
<feature type="domain" description="Imelysin-like" evidence="5">
    <location>
        <begin position="143"/>
        <end position="372"/>
    </location>
</feature>
<dbReference type="Pfam" id="PF13473">
    <property type="entry name" value="Cupredoxin_1"/>
    <property type="match status" value="1"/>
</dbReference>
<feature type="signal peptide" evidence="4">
    <location>
        <begin position="1"/>
        <end position="23"/>
    </location>
</feature>
<evidence type="ECO:0000256" key="4">
    <source>
        <dbReference type="SAM" id="SignalP"/>
    </source>
</evidence>